<name>A0A086ZEW0_9BIFI</name>
<dbReference type="GO" id="GO:0016020">
    <property type="term" value="C:membrane"/>
    <property type="evidence" value="ECO:0007669"/>
    <property type="project" value="UniProtKB-SubCell"/>
</dbReference>
<evidence type="ECO:0000256" key="6">
    <source>
        <dbReference type="ARBA" id="ARBA00023136"/>
    </source>
</evidence>
<dbReference type="EMBL" id="JGYP01000004">
    <property type="protein sequence ID" value="KFI45060.1"/>
    <property type="molecule type" value="Genomic_DNA"/>
</dbReference>
<keyword evidence="5 7" id="KW-1133">Transmembrane helix</keyword>
<feature type="transmembrane region" description="Helical" evidence="7">
    <location>
        <begin position="314"/>
        <end position="335"/>
    </location>
</feature>
<organism evidence="8 9">
    <name type="scientific">Bifidobacterium bohemicum DSM 22767</name>
    <dbReference type="NCBI Taxonomy" id="1437606"/>
    <lineage>
        <taxon>Bacteria</taxon>
        <taxon>Bacillati</taxon>
        <taxon>Actinomycetota</taxon>
        <taxon>Actinomycetes</taxon>
        <taxon>Bifidobacteriales</taxon>
        <taxon>Bifidobacteriaceae</taxon>
        <taxon>Bifidobacterium</taxon>
    </lineage>
</organism>
<evidence type="ECO:0000256" key="2">
    <source>
        <dbReference type="ARBA" id="ARBA00022448"/>
    </source>
</evidence>
<dbReference type="InterPro" id="IPR004776">
    <property type="entry name" value="Mem_transp_PIN-like"/>
</dbReference>
<feature type="transmembrane region" description="Helical" evidence="7">
    <location>
        <begin position="189"/>
        <end position="210"/>
    </location>
</feature>
<feature type="transmembrane region" description="Helical" evidence="7">
    <location>
        <begin position="259"/>
        <end position="277"/>
    </location>
</feature>
<dbReference type="Pfam" id="PF03547">
    <property type="entry name" value="Mem_trans"/>
    <property type="match status" value="1"/>
</dbReference>
<keyword evidence="4 7" id="KW-0812">Transmembrane</keyword>
<keyword evidence="3" id="KW-1003">Cell membrane</keyword>
<feature type="transmembrane region" description="Helical" evidence="7">
    <location>
        <begin position="60"/>
        <end position="80"/>
    </location>
</feature>
<sequence length="337" mass="36367">MSAIIQPTTLLLIILAGYLLKRFGILGPKDYRVVQSLEFDLVLPGAIIYSFATNPHQPNLLLISVFSFVASLLPPLAMYLTSRHRPIAERAFLMLNGGGFNIGCFSFPMVQAFLGPAALIPAAMFDIGNDIMVAAGTNVLTQMLLHIEPGKTLAEQGAGAGNGTISALPRVKPKDRDARRLQHRALARTIAKGFLASPAFDTYMVMVALMLCDFRFPEWIGQMAQPFSGANAFCSMVMVGMLTELPASRADCKAVGEVLAWRLPCALLFALAAWFLLPFDPMVRETAVICCLAPTAIFSTMFTDKVLGNAKLAGFTLCMTAVIGTALMVAAHLIIHI</sequence>
<accession>A0A086ZEW0</accession>
<dbReference type="OrthoDB" id="3238334at2"/>
<dbReference type="GO" id="GO:0055085">
    <property type="term" value="P:transmembrane transport"/>
    <property type="evidence" value="ECO:0007669"/>
    <property type="project" value="InterPro"/>
</dbReference>
<keyword evidence="9" id="KW-1185">Reference proteome</keyword>
<evidence type="ECO:0000313" key="9">
    <source>
        <dbReference type="Proteomes" id="UP000029096"/>
    </source>
</evidence>
<keyword evidence="6 7" id="KW-0472">Membrane</keyword>
<dbReference type="RefSeq" id="WP_033522347.1">
    <property type="nucleotide sequence ID" value="NZ_JDUS01000020.1"/>
</dbReference>
<evidence type="ECO:0000256" key="4">
    <source>
        <dbReference type="ARBA" id="ARBA00022692"/>
    </source>
</evidence>
<reference evidence="8 9" key="1">
    <citation type="submission" date="2014-03" db="EMBL/GenBank/DDBJ databases">
        <title>Genomics of Bifidobacteria.</title>
        <authorList>
            <person name="Ventura M."/>
            <person name="Milani C."/>
            <person name="Lugli G.A."/>
        </authorList>
    </citation>
    <scope>NUCLEOTIDE SEQUENCE [LARGE SCALE GENOMIC DNA]</scope>
    <source>
        <strain evidence="8 9">DSM 22767</strain>
    </source>
</reference>
<dbReference type="Proteomes" id="UP000029096">
    <property type="component" value="Unassembled WGS sequence"/>
</dbReference>
<evidence type="ECO:0000313" key="8">
    <source>
        <dbReference type="EMBL" id="KFI45060.1"/>
    </source>
</evidence>
<dbReference type="PANTHER" id="PTHR36838:SF3">
    <property type="entry name" value="TRANSPORTER AUXIN EFFLUX CARRIER EC FAMILY"/>
    <property type="match status" value="1"/>
</dbReference>
<evidence type="ECO:0000256" key="7">
    <source>
        <dbReference type="SAM" id="Phobius"/>
    </source>
</evidence>
<protein>
    <submittedName>
        <fullName evidence="8">Auxin efflux carrier family transporter</fullName>
    </submittedName>
</protein>
<evidence type="ECO:0000256" key="1">
    <source>
        <dbReference type="ARBA" id="ARBA00004141"/>
    </source>
</evidence>
<feature type="transmembrane region" description="Helical" evidence="7">
    <location>
        <begin position="230"/>
        <end position="247"/>
    </location>
</feature>
<evidence type="ECO:0000256" key="3">
    <source>
        <dbReference type="ARBA" id="ARBA00022475"/>
    </source>
</evidence>
<keyword evidence="2" id="KW-0813">Transport</keyword>
<dbReference type="AlphaFoldDB" id="A0A086ZEW0"/>
<comment type="subcellular location">
    <subcellularLocation>
        <location evidence="1">Membrane</location>
        <topology evidence="1">Multi-pass membrane protein</topology>
    </subcellularLocation>
</comment>
<gene>
    <name evidence="8" type="ORF">BBOH_1322</name>
</gene>
<evidence type="ECO:0000256" key="5">
    <source>
        <dbReference type="ARBA" id="ARBA00022989"/>
    </source>
</evidence>
<proteinExistence type="predicted"/>
<dbReference type="eggNOG" id="COG0679">
    <property type="taxonomic scope" value="Bacteria"/>
</dbReference>
<comment type="caution">
    <text evidence="8">The sequence shown here is derived from an EMBL/GenBank/DDBJ whole genome shotgun (WGS) entry which is preliminary data.</text>
</comment>
<dbReference type="STRING" id="1437606.BBOH_1322"/>
<dbReference type="PANTHER" id="PTHR36838">
    <property type="entry name" value="AUXIN EFFLUX CARRIER FAMILY PROTEIN"/>
    <property type="match status" value="1"/>
</dbReference>